<evidence type="ECO:0000313" key="1">
    <source>
        <dbReference type="Proteomes" id="UP000095280"/>
    </source>
</evidence>
<dbReference type="Proteomes" id="UP000095280">
    <property type="component" value="Unplaced"/>
</dbReference>
<evidence type="ECO:0000313" key="2">
    <source>
        <dbReference type="WBParaSite" id="maker-uti_cns_0006452-snap-gene-0.3-mRNA-1"/>
    </source>
</evidence>
<organism evidence="1 2">
    <name type="scientific">Macrostomum lignano</name>
    <dbReference type="NCBI Taxonomy" id="282301"/>
    <lineage>
        <taxon>Eukaryota</taxon>
        <taxon>Metazoa</taxon>
        <taxon>Spiralia</taxon>
        <taxon>Lophotrochozoa</taxon>
        <taxon>Platyhelminthes</taxon>
        <taxon>Rhabditophora</taxon>
        <taxon>Macrostomorpha</taxon>
        <taxon>Macrostomida</taxon>
        <taxon>Macrostomidae</taxon>
        <taxon>Macrostomum</taxon>
    </lineage>
</organism>
<accession>A0A1I8HI73</accession>
<dbReference type="AlphaFoldDB" id="A0A1I8HI73"/>
<reference evidence="2" key="1">
    <citation type="submission" date="2016-11" db="UniProtKB">
        <authorList>
            <consortium name="WormBaseParasite"/>
        </authorList>
    </citation>
    <scope>IDENTIFICATION</scope>
</reference>
<sequence>PVRSASIRLAAPQTRANSPAEILLLVSDCGNPPALHSCSASGRILNLLKPSTCRNASSLWTWNFPTDDSGQKVYCEIVQTAKDGSTLFNQTFSSGRVELFLLANNSLTLSPSAFITEGDNLTITAVSVGGKPPVRNVTCWAGGTLLQETAPSNASLAPDRFEKQFMLNAITRKYNRRTLSCAFEQDDKLAQWINKTLDVFYAIRNASISLSSARILSGSAVSFTLQTSDSGNPPARHFCHLAERTLQQ</sequence>
<name>A0A1I8HI73_9PLAT</name>
<protein>
    <submittedName>
        <fullName evidence="2">Ig-like domain-containing protein</fullName>
    </submittedName>
</protein>
<proteinExistence type="predicted"/>
<keyword evidence="1" id="KW-1185">Reference proteome</keyword>
<dbReference type="WBParaSite" id="maker-uti_cns_0006452-snap-gene-0.3-mRNA-1">
    <property type="protein sequence ID" value="maker-uti_cns_0006452-snap-gene-0.3-mRNA-1"/>
    <property type="gene ID" value="maker-uti_cns_0006452-snap-gene-0.3"/>
</dbReference>